<evidence type="ECO:0008006" key="4">
    <source>
        <dbReference type="Google" id="ProtNLM"/>
    </source>
</evidence>
<dbReference type="EMBL" id="AZGN01000009">
    <property type="protein sequence ID" value="KRM34144.1"/>
    <property type="molecule type" value="Genomic_DNA"/>
</dbReference>
<evidence type="ECO:0000313" key="3">
    <source>
        <dbReference type="Proteomes" id="UP000051735"/>
    </source>
</evidence>
<gene>
    <name evidence="2" type="ORF">FC44_GL000363</name>
</gene>
<sequence>MKSLSKKALLLTAVVGTGFLFGSNQVHVHAATAKTETTAKVKKLTPVMKNQPQLTKQGYVLRATSNTASKIFVGKANYNRALKLASQDKFLKKGKTVSYKKLKNVKFRVEKELDVVDHPAGAPIYLLASKDKKYSFWTTPAGMEYYYLHDKTLQPVLKPLKKIADRKNTSLKNAQNKRDFAQAMKAAKKLPSSLRAQVMISLKQSQKDGKVDMIDENGNNLMLAGIE</sequence>
<feature type="chain" id="PRO_5046664126" description="Surface layer protein A domain-containing protein" evidence="1">
    <location>
        <begin position="23"/>
        <end position="227"/>
    </location>
</feature>
<name>A0ABR5PTK3_9LACO</name>
<protein>
    <recommendedName>
        <fullName evidence="4">Surface layer protein A domain-containing protein</fullName>
    </recommendedName>
</protein>
<dbReference type="Proteomes" id="UP000051735">
    <property type="component" value="Unassembled WGS sequence"/>
</dbReference>
<comment type="caution">
    <text evidence="2">The sequence shown here is derived from an EMBL/GenBank/DDBJ whole genome shotgun (WGS) entry which is preliminary data.</text>
</comment>
<dbReference type="RefSeq" id="WP_057809596.1">
    <property type="nucleotide sequence ID" value="NZ_AZGN01000009.1"/>
</dbReference>
<dbReference type="GeneID" id="75116017"/>
<feature type="signal peptide" evidence="1">
    <location>
        <begin position="1"/>
        <end position="22"/>
    </location>
</feature>
<reference evidence="2 3" key="1">
    <citation type="journal article" date="2015" name="Genome Announc.">
        <title>Expanding the biotechnology potential of lactobacilli through comparative genomics of 213 strains and associated genera.</title>
        <authorList>
            <person name="Sun Z."/>
            <person name="Harris H.M."/>
            <person name="McCann A."/>
            <person name="Guo C."/>
            <person name="Argimon S."/>
            <person name="Zhang W."/>
            <person name="Yang X."/>
            <person name="Jeffery I.B."/>
            <person name="Cooney J.C."/>
            <person name="Kagawa T.F."/>
            <person name="Liu W."/>
            <person name="Song Y."/>
            <person name="Salvetti E."/>
            <person name="Wrobel A."/>
            <person name="Rasinkangas P."/>
            <person name="Parkhill J."/>
            <person name="Rea M.C."/>
            <person name="O'Sullivan O."/>
            <person name="Ritari J."/>
            <person name="Douillard F.P."/>
            <person name="Paul Ross R."/>
            <person name="Yang R."/>
            <person name="Briner A.E."/>
            <person name="Felis G.E."/>
            <person name="de Vos W.M."/>
            <person name="Barrangou R."/>
            <person name="Klaenhammer T.R."/>
            <person name="Caufield P.W."/>
            <person name="Cui Y."/>
            <person name="Zhang H."/>
            <person name="O'Toole P.W."/>
        </authorList>
    </citation>
    <scope>NUCLEOTIDE SEQUENCE [LARGE SCALE GENOMIC DNA]</scope>
    <source>
        <strain evidence="2 3">DSM 6629</strain>
    </source>
</reference>
<keyword evidence="1" id="KW-0732">Signal</keyword>
<evidence type="ECO:0000256" key="1">
    <source>
        <dbReference type="SAM" id="SignalP"/>
    </source>
</evidence>
<evidence type="ECO:0000313" key="2">
    <source>
        <dbReference type="EMBL" id="KRM34144.1"/>
    </source>
</evidence>
<accession>A0ABR5PTK3</accession>
<keyword evidence="3" id="KW-1185">Reference proteome</keyword>
<proteinExistence type="predicted"/>
<organism evidence="2 3">
    <name type="scientific">Lactobacillus intestinalis DSM 6629</name>
    <dbReference type="NCBI Taxonomy" id="1423761"/>
    <lineage>
        <taxon>Bacteria</taxon>
        <taxon>Bacillati</taxon>
        <taxon>Bacillota</taxon>
        <taxon>Bacilli</taxon>
        <taxon>Lactobacillales</taxon>
        <taxon>Lactobacillaceae</taxon>
        <taxon>Lactobacillus</taxon>
    </lineage>
</organism>